<gene>
    <name evidence="1" type="ORF">GF339_08705</name>
</gene>
<proteinExistence type="predicted"/>
<dbReference type="EMBL" id="WJJP01000271">
    <property type="protein sequence ID" value="MBD3324650.1"/>
    <property type="molecule type" value="Genomic_DNA"/>
</dbReference>
<accession>A0A9D5JUZ4</accession>
<reference evidence="1" key="1">
    <citation type="submission" date="2019-11" db="EMBL/GenBank/DDBJ databases">
        <title>Microbial mats filling the niche in hypersaline microbial mats.</title>
        <authorList>
            <person name="Wong H.L."/>
            <person name="Macleod F.I."/>
            <person name="White R.A. III"/>
            <person name="Burns B.P."/>
        </authorList>
    </citation>
    <scope>NUCLEOTIDE SEQUENCE</scope>
    <source>
        <strain evidence="1">Rbin_158</strain>
    </source>
</reference>
<sequence length="130" mass="14847">MRAFLTGKRGDEWRWDIGNFLTDQDIEFVDPAEDLCSSAASLFKQFKLLEGCDLLIAYFAGLRTHPLISVLEMEYASRLAKDVMVVGNLPQDRQWTRSFPYSLSFPDLEGLKAHLTTRFHSPGKHLRLIG</sequence>
<evidence type="ECO:0000313" key="1">
    <source>
        <dbReference type="EMBL" id="MBD3324650.1"/>
    </source>
</evidence>
<protein>
    <submittedName>
        <fullName evidence="1">Uncharacterized protein</fullName>
    </submittedName>
</protein>
<dbReference type="Proteomes" id="UP000649604">
    <property type="component" value="Unassembled WGS sequence"/>
</dbReference>
<evidence type="ECO:0000313" key="2">
    <source>
        <dbReference type="Proteomes" id="UP000649604"/>
    </source>
</evidence>
<dbReference type="AlphaFoldDB" id="A0A9D5JUZ4"/>
<organism evidence="1 2">
    <name type="scientific">candidate division KSB3 bacterium</name>
    <dbReference type="NCBI Taxonomy" id="2044937"/>
    <lineage>
        <taxon>Bacteria</taxon>
        <taxon>candidate division KSB3</taxon>
    </lineage>
</organism>
<comment type="caution">
    <text evidence="1">The sequence shown here is derived from an EMBL/GenBank/DDBJ whole genome shotgun (WGS) entry which is preliminary data.</text>
</comment>
<name>A0A9D5JUZ4_9BACT</name>